<sequence length="29" mass="3402">MSPCLRVTDCHEVAWWSGTLIAERYRYGT</sequence>
<evidence type="ECO:0000313" key="1">
    <source>
        <dbReference type="EMBL" id="MBB5966456.1"/>
    </source>
</evidence>
<dbReference type="Proteomes" id="UP000562352">
    <property type="component" value="Unassembled WGS sequence"/>
</dbReference>
<name>A0A841DGZ2_PLAVE</name>
<proteinExistence type="predicted"/>
<keyword evidence="2" id="KW-1185">Reference proteome</keyword>
<reference evidence="1 2" key="1">
    <citation type="submission" date="2020-08" db="EMBL/GenBank/DDBJ databases">
        <title>Genomic Encyclopedia of Type Strains, Phase III (KMG-III): the genomes of soil and plant-associated and newly described type strains.</title>
        <authorList>
            <person name="Whitman W."/>
        </authorList>
    </citation>
    <scope>NUCLEOTIDE SEQUENCE [LARGE SCALE GENOMIC DNA]</scope>
    <source>
        <strain evidence="1 2">CECT 3303</strain>
    </source>
</reference>
<dbReference type="AlphaFoldDB" id="A0A841DGZ2"/>
<comment type="caution">
    <text evidence="1">The sequence shown here is derived from an EMBL/GenBank/DDBJ whole genome shotgun (WGS) entry which is preliminary data.</text>
</comment>
<gene>
    <name evidence="1" type="ORF">FHS22_005747</name>
</gene>
<organism evidence="1 2">
    <name type="scientific">Planomonospora venezuelensis</name>
    <dbReference type="NCBI Taxonomy" id="1999"/>
    <lineage>
        <taxon>Bacteria</taxon>
        <taxon>Bacillati</taxon>
        <taxon>Actinomycetota</taxon>
        <taxon>Actinomycetes</taxon>
        <taxon>Streptosporangiales</taxon>
        <taxon>Streptosporangiaceae</taxon>
        <taxon>Planomonospora</taxon>
    </lineage>
</organism>
<accession>A0A841DGZ2</accession>
<protein>
    <submittedName>
        <fullName evidence="1">Uncharacterized protein</fullName>
    </submittedName>
</protein>
<evidence type="ECO:0000313" key="2">
    <source>
        <dbReference type="Proteomes" id="UP000562352"/>
    </source>
</evidence>
<dbReference type="EMBL" id="JACHJJ010000023">
    <property type="protein sequence ID" value="MBB5966456.1"/>
    <property type="molecule type" value="Genomic_DNA"/>
</dbReference>